<feature type="transmembrane region" description="Helical" evidence="7">
    <location>
        <begin position="566"/>
        <end position="585"/>
    </location>
</feature>
<dbReference type="Pfam" id="PF13520">
    <property type="entry name" value="AA_permease_2"/>
    <property type="match status" value="1"/>
</dbReference>
<dbReference type="PANTHER" id="PTHR43243">
    <property type="entry name" value="INNER MEMBRANE TRANSPORTER YGJI-RELATED"/>
    <property type="match status" value="1"/>
</dbReference>
<dbReference type="GO" id="GO:0016020">
    <property type="term" value="C:membrane"/>
    <property type="evidence" value="ECO:0007669"/>
    <property type="project" value="UniProtKB-SubCell"/>
</dbReference>
<dbReference type="AlphaFoldDB" id="A0ABD0WRP3"/>
<feature type="transmembrane region" description="Helical" evidence="7">
    <location>
        <begin position="39"/>
        <end position="58"/>
    </location>
</feature>
<dbReference type="Pfam" id="PF13906">
    <property type="entry name" value="AA_permease_C"/>
    <property type="match status" value="1"/>
</dbReference>
<proteinExistence type="predicted"/>
<sequence>MATCGRGCIPALRICHQLNRLKTLDDDLMVTSMKRCLSMVDLALLGVGGMVGSGLYVLTGTVAKDTAGPAVVLSFLIAGIASLMAALCYAEFGARVPRTGSAYMFTYVSCGEIWAFLIGWNVVLEYMIGGAAVARAWSGYLDSMFNHTIQNYTQTHIMNWNVPYIAHYPDMLAAGILVVATFFITFGVRVSSWLNHIFSAVSLAVILFILVFGFILADPVNWSQKEGGFAPFGVSGVMAGTATCFYAFVGFDVIAASSEEAKNPQRAIPMATAISLALAATAYILVSTVLTLMVPWHTLDPNSALSDAFFRRGYSWAGYIVAVGSICAMNTVLLSNLFSLPRIVYAMAEDGLFFSFFAKVNPITKVPVNAILVFGLLMAVMALVFDLEALVQFLSIGTLLAYTFVAASVIVLRFQPEKEKTSSKAVSTTSPISNREMSPEASESRIISQDSGELKEYESFSDKLQLVEMQKTRERSAPGVLKARWEPYLGRVFGDFEPGKVVAFSVLGIMVSSVSLCAVFVFGSKPLHLPMWSFALLIVVFGSTLLLCLVIIYAHEPHVNTKTFQVPLVPFIPAASILMNVFLMLKLSPMTWVRFTVWLAAGLLVYFGYGIWHSKERLRELQPKDMAARYVVLPSGSLVETVQSVQPNGQGDTSILHNAHCPAPPAEEQQAQR</sequence>
<comment type="subcellular location">
    <subcellularLocation>
        <location evidence="1">Membrane</location>
        <topology evidence="1">Multi-pass membrane protein</topology>
    </subcellularLocation>
</comment>
<feature type="domain" description="Cationic amino acid transporter C-terminal" evidence="8">
    <location>
        <begin position="564"/>
        <end position="614"/>
    </location>
</feature>
<comment type="caution">
    <text evidence="9">The sequence shown here is derived from an EMBL/GenBank/DDBJ whole genome shotgun (WGS) entry which is preliminary data.</text>
</comment>
<dbReference type="Proteomes" id="UP001557470">
    <property type="component" value="Unassembled WGS sequence"/>
</dbReference>
<evidence type="ECO:0000256" key="7">
    <source>
        <dbReference type="SAM" id="Phobius"/>
    </source>
</evidence>
<keyword evidence="3 7" id="KW-0812">Transmembrane</keyword>
<dbReference type="PANTHER" id="PTHR43243:SF4">
    <property type="entry name" value="CATIONIC AMINO ACID TRANSPORTER 4"/>
    <property type="match status" value="1"/>
</dbReference>
<evidence type="ECO:0000256" key="4">
    <source>
        <dbReference type="ARBA" id="ARBA00022989"/>
    </source>
</evidence>
<organism evidence="9 10">
    <name type="scientific">Umbra pygmaea</name>
    <name type="common">Eastern mudminnow</name>
    <dbReference type="NCBI Taxonomy" id="75934"/>
    <lineage>
        <taxon>Eukaryota</taxon>
        <taxon>Metazoa</taxon>
        <taxon>Chordata</taxon>
        <taxon>Craniata</taxon>
        <taxon>Vertebrata</taxon>
        <taxon>Euteleostomi</taxon>
        <taxon>Actinopterygii</taxon>
        <taxon>Neopterygii</taxon>
        <taxon>Teleostei</taxon>
        <taxon>Protacanthopterygii</taxon>
        <taxon>Esociformes</taxon>
        <taxon>Umbridae</taxon>
        <taxon>Umbra</taxon>
    </lineage>
</organism>
<reference evidence="9 10" key="1">
    <citation type="submission" date="2024-06" db="EMBL/GenBank/DDBJ databases">
        <authorList>
            <person name="Pan Q."/>
            <person name="Wen M."/>
            <person name="Jouanno E."/>
            <person name="Zahm M."/>
            <person name="Klopp C."/>
            <person name="Cabau C."/>
            <person name="Louis A."/>
            <person name="Berthelot C."/>
            <person name="Parey E."/>
            <person name="Roest Crollius H."/>
            <person name="Montfort J."/>
            <person name="Robinson-Rechavi M."/>
            <person name="Bouchez O."/>
            <person name="Lampietro C."/>
            <person name="Lopez Roques C."/>
            <person name="Donnadieu C."/>
            <person name="Postlethwait J."/>
            <person name="Bobe J."/>
            <person name="Verreycken H."/>
            <person name="Guiguen Y."/>
        </authorList>
    </citation>
    <scope>NUCLEOTIDE SEQUENCE [LARGE SCALE GENOMIC DNA]</scope>
    <source>
        <strain evidence="9">Up_M1</strain>
        <tissue evidence="9">Testis</tissue>
    </source>
</reference>
<dbReference type="EMBL" id="JAGEUA010000005">
    <property type="protein sequence ID" value="KAL0979490.1"/>
    <property type="molecule type" value="Genomic_DNA"/>
</dbReference>
<name>A0ABD0WRP3_UMBPY</name>
<keyword evidence="5 7" id="KW-0472">Membrane</keyword>
<keyword evidence="2" id="KW-0813">Transport</keyword>
<feature type="transmembrane region" description="Helical" evidence="7">
    <location>
        <begin position="366"/>
        <end position="385"/>
    </location>
</feature>
<accession>A0ABD0WRP3</accession>
<evidence type="ECO:0000256" key="5">
    <source>
        <dbReference type="ARBA" id="ARBA00023136"/>
    </source>
</evidence>
<feature type="transmembrane region" description="Helical" evidence="7">
    <location>
        <begin position="70"/>
        <end position="90"/>
    </location>
</feature>
<feature type="transmembrane region" description="Helical" evidence="7">
    <location>
        <begin position="197"/>
        <end position="217"/>
    </location>
</feature>
<evidence type="ECO:0000313" key="10">
    <source>
        <dbReference type="Proteomes" id="UP001557470"/>
    </source>
</evidence>
<protein>
    <recommendedName>
        <fullName evidence="8">Cationic amino acid transporter C-terminal domain-containing protein</fullName>
    </recommendedName>
</protein>
<feature type="region of interest" description="Disordered" evidence="6">
    <location>
        <begin position="653"/>
        <end position="673"/>
    </location>
</feature>
<feature type="transmembrane region" description="Helical" evidence="7">
    <location>
        <begin position="229"/>
        <end position="255"/>
    </location>
</feature>
<evidence type="ECO:0000313" key="9">
    <source>
        <dbReference type="EMBL" id="KAL0979490.1"/>
    </source>
</evidence>
<evidence type="ECO:0000256" key="1">
    <source>
        <dbReference type="ARBA" id="ARBA00004141"/>
    </source>
</evidence>
<dbReference type="InterPro" id="IPR002293">
    <property type="entry name" value="AA/rel_permease1"/>
</dbReference>
<feature type="transmembrane region" description="Helical" evidence="7">
    <location>
        <begin position="501"/>
        <end position="522"/>
    </location>
</feature>
<feature type="transmembrane region" description="Helical" evidence="7">
    <location>
        <begin position="591"/>
        <end position="612"/>
    </location>
</feature>
<keyword evidence="10" id="KW-1185">Reference proteome</keyword>
<feature type="transmembrane region" description="Helical" evidence="7">
    <location>
        <begin position="391"/>
        <end position="414"/>
    </location>
</feature>
<dbReference type="Gene3D" id="1.20.1740.10">
    <property type="entry name" value="Amino acid/polyamine transporter I"/>
    <property type="match status" value="2"/>
</dbReference>
<evidence type="ECO:0000259" key="8">
    <source>
        <dbReference type="Pfam" id="PF13906"/>
    </source>
</evidence>
<feature type="transmembrane region" description="Helical" evidence="7">
    <location>
        <begin position="267"/>
        <end position="296"/>
    </location>
</feature>
<feature type="transmembrane region" description="Helical" evidence="7">
    <location>
        <begin position="534"/>
        <end position="554"/>
    </location>
</feature>
<dbReference type="InterPro" id="IPR029485">
    <property type="entry name" value="CAT_C"/>
</dbReference>
<gene>
    <name evidence="9" type="ORF">UPYG_G00185800</name>
</gene>
<evidence type="ECO:0000256" key="6">
    <source>
        <dbReference type="SAM" id="MobiDB-lite"/>
    </source>
</evidence>
<feature type="transmembrane region" description="Helical" evidence="7">
    <location>
        <begin position="316"/>
        <end position="338"/>
    </location>
</feature>
<evidence type="ECO:0000256" key="2">
    <source>
        <dbReference type="ARBA" id="ARBA00022448"/>
    </source>
</evidence>
<keyword evidence="4 7" id="KW-1133">Transmembrane helix</keyword>
<dbReference type="FunFam" id="1.20.1740.10:FF:000010">
    <property type="entry name" value="probable cationic amino acid transporter"/>
    <property type="match status" value="1"/>
</dbReference>
<feature type="transmembrane region" description="Helical" evidence="7">
    <location>
        <begin position="171"/>
        <end position="190"/>
    </location>
</feature>
<evidence type="ECO:0000256" key="3">
    <source>
        <dbReference type="ARBA" id="ARBA00022692"/>
    </source>
</evidence>